<dbReference type="InterPro" id="IPR016215">
    <property type="entry name" value="NTA_MOA"/>
</dbReference>
<dbReference type="Gene3D" id="3.20.20.30">
    <property type="entry name" value="Luciferase-like domain"/>
    <property type="match status" value="1"/>
</dbReference>
<dbReference type="AlphaFoldDB" id="A0A939C1D4"/>
<accession>A0A939C1D4</accession>
<evidence type="ECO:0000313" key="9">
    <source>
        <dbReference type="Proteomes" id="UP000663801"/>
    </source>
</evidence>
<keyword evidence="1 6" id="KW-0285">Flavoprotein</keyword>
<keyword evidence="9" id="KW-1185">Reference proteome</keyword>
<dbReference type="SUPFAM" id="SSF51679">
    <property type="entry name" value="Bacterial luciferase-like"/>
    <property type="match status" value="1"/>
</dbReference>
<dbReference type="RefSeq" id="WP_205255509.1">
    <property type="nucleotide sequence ID" value="NZ_BAAAPV010000001.1"/>
</dbReference>
<dbReference type="PIRSF" id="PIRSF000337">
    <property type="entry name" value="NTA_MOA"/>
    <property type="match status" value="1"/>
</dbReference>
<dbReference type="Proteomes" id="UP000663801">
    <property type="component" value="Unassembled WGS sequence"/>
</dbReference>
<dbReference type="PANTHER" id="PTHR30011:SF16">
    <property type="entry name" value="C2H2 FINGER DOMAIN TRANSCRIPTION FACTOR (EUROFUNG)-RELATED"/>
    <property type="match status" value="1"/>
</dbReference>
<comment type="caution">
    <text evidence="8">The sequence shown here is derived from an EMBL/GenBank/DDBJ whole genome shotgun (WGS) entry which is preliminary data.</text>
</comment>
<organism evidence="8 9">
    <name type="scientific">Nakamurella flavida</name>
    <dbReference type="NCBI Taxonomy" id="363630"/>
    <lineage>
        <taxon>Bacteria</taxon>
        <taxon>Bacillati</taxon>
        <taxon>Actinomycetota</taxon>
        <taxon>Actinomycetes</taxon>
        <taxon>Nakamurellales</taxon>
        <taxon>Nakamurellaceae</taxon>
        <taxon>Nakamurella</taxon>
    </lineage>
</organism>
<dbReference type="GO" id="GO:0016705">
    <property type="term" value="F:oxidoreductase activity, acting on paired donors, with incorporation or reduction of molecular oxygen"/>
    <property type="evidence" value="ECO:0007669"/>
    <property type="project" value="InterPro"/>
</dbReference>
<dbReference type="InterPro" id="IPR011251">
    <property type="entry name" value="Luciferase-like_dom"/>
</dbReference>
<evidence type="ECO:0000256" key="5">
    <source>
        <dbReference type="ARBA" id="ARBA00033748"/>
    </source>
</evidence>
<comment type="similarity">
    <text evidence="5">Belongs to the NtaA/SnaA/DszA monooxygenase family.</text>
</comment>
<evidence type="ECO:0000259" key="7">
    <source>
        <dbReference type="Pfam" id="PF00296"/>
    </source>
</evidence>
<name>A0A939C1D4_9ACTN</name>
<gene>
    <name evidence="8" type="ORF">JL107_02720</name>
</gene>
<dbReference type="GO" id="GO:0004497">
    <property type="term" value="F:monooxygenase activity"/>
    <property type="evidence" value="ECO:0007669"/>
    <property type="project" value="UniProtKB-KW"/>
</dbReference>
<dbReference type="InterPro" id="IPR051260">
    <property type="entry name" value="Diverse_substr_monoxygenases"/>
</dbReference>
<reference evidence="8" key="1">
    <citation type="submission" date="2021-01" db="EMBL/GenBank/DDBJ databases">
        <title>KCTC 19127 draft genome.</title>
        <authorList>
            <person name="An D."/>
        </authorList>
    </citation>
    <scope>NUCLEOTIDE SEQUENCE</scope>
    <source>
        <strain evidence="8">KCTC 19127</strain>
    </source>
</reference>
<keyword evidence="4" id="KW-0503">Monooxygenase</keyword>
<feature type="binding site" evidence="6">
    <location>
        <position position="94"/>
    </location>
    <ligand>
        <name>FMN</name>
        <dbReference type="ChEBI" id="CHEBI:58210"/>
    </ligand>
</feature>
<dbReference type="Pfam" id="PF00296">
    <property type="entry name" value="Bac_luciferase"/>
    <property type="match status" value="1"/>
</dbReference>
<feature type="binding site" evidence="6">
    <location>
        <position position="55"/>
    </location>
    <ligand>
        <name>FMN</name>
        <dbReference type="ChEBI" id="CHEBI:58210"/>
    </ligand>
</feature>
<dbReference type="InterPro" id="IPR036661">
    <property type="entry name" value="Luciferase-like_sf"/>
</dbReference>
<evidence type="ECO:0000256" key="6">
    <source>
        <dbReference type="PIRSR" id="PIRSR000337-1"/>
    </source>
</evidence>
<evidence type="ECO:0000256" key="2">
    <source>
        <dbReference type="ARBA" id="ARBA00022643"/>
    </source>
</evidence>
<keyword evidence="3" id="KW-0560">Oxidoreductase</keyword>
<sequence length="405" mass="43512">MTPLHLAIALDGAGWHPAAWREPTARPAELFTAGYWVDLVRSAEAGLLDFVTVEDSFDLPPLSLDPQHVQGRLDAVLTACRVAPLTERIGLVPTQVATHTEPFHAAKAIATLDFVSRGRAGTRIQVSHRATEFANVGRRTPPDVRDADQLGVLFDEAADHVEVSRRLWDSWEDDAEIRDAATGRFIDRSKVHYIDFAGDFFSVKGPSIVPRPPQGQPVVTALAHVEHAYRLAARSADIVFVTPRDADDAAHIVGLVREAEAEAGREQGEVRVFADLVVFLDRPGESGAARRARLDAADGTEGTEYASDAAILTGSAALVADVLASWQHAGISGYRLRPAALPDDLDAITADLVPELQSRGLFRREYAETTLRERLGLDRPPSRYASAAAATAATGSTAVTTGGVA</sequence>
<evidence type="ECO:0000313" key="8">
    <source>
        <dbReference type="EMBL" id="MBM9475350.1"/>
    </source>
</evidence>
<protein>
    <submittedName>
        <fullName evidence="8">LLM class flavin-dependent oxidoreductase</fullName>
    </submittedName>
</protein>
<proteinExistence type="inferred from homology"/>
<keyword evidence="2 6" id="KW-0288">FMN</keyword>
<evidence type="ECO:0000256" key="1">
    <source>
        <dbReference type="ARBA" id="ARBA00022630"/>
    </source>
</evidence>
<dbReference type="EMBL" id="JAERWL010000003">
    <property type="protein sequence ID" value="MBM9475350.1"/>
    <property type="molecule type" value="Genomic_DNA"/>
</dbReference>
<evidence type="ECO:0000256" key="3">
    <source>
        <dbReference type="ARBA" id="ARBA00023002"/>
    </source>
</evidence>
<evidence type="ECO:0000256" key="4">
    <source>
        <dbReference type="ARBA" id="ARBA00023033"/>
    </source>
</evidence>
<feature type="domain" description="Luciferase-like" evidence="7">
    <location>
        <begin position="25"/>
        <end position="285"/>
    </location>
</feature>
<dbReference type="PANTHER" id="PTHR30011">
    <property type="entry name" value="ALKANESULFONATE MONOOXYGENASE-RELATED"/>
    <property type="match status" value="1"/>
</dbReference>